<reference evidence="7" key="1">
    <citation type="journal article" date="2016" name="Ticks Tick Borne Dis.">
        <title>De novo assembly and annotation of the salivary gland transcriptome of Rhipicephalus appendiculatus male and female ticks during blood feeding.</title>
        <authorList>
            <person name="de Castro M.H."/>
            <person name="de Klerk D."/>
            <person name="Pienaar R."/>
            <person name="Latif A.A."/>
            <person name="Rees D.J."/>
            <person name="Mans B.J."/>
        </authorList>
    </citation>
    <scope>NUCLEOTIDE SEQUENCE</scope>
    <source>
        <tissue evidence="7">Salivary glands</tissue>
    </source>
</reference>
<feature type="transmembrane region" description="Helical" evidence="6">
    <location>
        <begin position="274"/>
        <end position="296"/>
    </location>
</feature>
<dbReference type="GO" id="GO:0022857">
    <property type="term" value="F:transmembrane transporter activity"/>
    <property type="evidence" value="ECO:0007669"/>
    <property type="project" value="InterPro"/>
</dbReference>
<dbReference type="InterPro" id="IPR036259">
    <property type="entry name" value="MFS_trans_sf"/>
</dbReference>
<feature type="transmembrane region" description="Helical" evidence="6">
    <location>
        <begin position="316"/>
        <end position="336"/>
    </location>
</feature>
<feature type="transmembrane region" description="Helical" evidence="6">
    <location>
        <begin position="70"/>
        <end position="88"/>
    </location>
</feature>
<dbReference type="EMBL" id="GEDV01005208">
    <property type="protein sequence ID" value="JAP83349.1"/>
    <property type="molecule type" value="Transcribed_RNA"/>
</dbReference>
<keyword evidence="5 6" id="KW-0472">Membrane</keyword>
<evidence type="ECO:0008006" key="8">
    <source>
        <dbReference type="Google" id="ProtNLM"/>
    </source>
</evidence>
<feature type="transmembrane region" description="Helical" evidence="6">
    <location>
        <begin position="343"/>
        <end position="365"/>
    </location>
</feature>
<keyword evidence="4 6" id="KW-1133">Transmembrane helix</keyword>
<accession>A0A131YVX0</accession>
<dbReference type="GO" id="GO:0016020">
    <property type="term" value="C:membrane"/>
    <property type="evidence" value="ECO:0007669"/>
    <property type="project" value="UniProtKB-SubCell"/>
</dbReference>
<evidence type="ECO:0000256" key="6">
    <source>
        <dbReference type="SAM" id="Phobius"/>
    </source>
</evidence>
<keyword evidence="3 6" id="KW-0812">Transmembrane</keyword>
<dbReference type="PANTHER" id="PTHR23506:SF26">
    <property type="entry name" value="MFS-TYPE TRANSPORTER SLC18B1"/>
    <property type="match status" value="1"/>
</dbReference>
<sequence length="489" mass="53874">MREVAEISRRMSGSKNAAGYINGAFFIDPSDEGKKEIENYSEDDNKEKEASVASKGVLAVIRQSRWMLPLIYTHIWMSASFSIMQPYFPPLAAAAGLEAWKYGFFFSATKIAMLLGSVLNERLMTIASPRKCYLSGQIGFLLFTILLGLLYWSPGGSIFLGLCLVLALIGGFFSTVYVVSAYTIVTAEFPVHTGLIISTMESLWGSGSMIGCGISGLLIDAWAYPLPFFVLALLASFSLPWTTRSQRIPDKPLKEVQPRPSSESSENQKNLFRLLIDPVFVIDMVTVMLSWIIMGFNEPTLEPHLRQFGIDTTELGVIFMVQFASYTIAALVLGILCHLKMDAFCAFMGQLVTVFAYVILGPAPFIPTEAAMWMVYLSQVFTGAGMAGQFVCGYCHSLKHAVASGYSDDIKTTSFISTVVFTSLVLGATVTPPIAGYIVEKFGYRSGSMFLLGLLVLWTPVTFMQWLISSCSDKRKEQSSQMTELRMSA</sequence>
<dbReference type="Pfam" id="PF07690">
    <property type="entry name" value="MFS_1"/>
    <property type="match status" value="1"/>
</dbReference>
<protein>
    <recommendedName>
        <fullName evidence="8">Vesicular amine transporter</fullName>
    </recommendedName>
</protein>
<feature type="transmembrane region" description="Helical" evidence="6">
    <location>
        <begin position="222"/>
        <end position="241"/>
    </location>
</feature>
<feature type="transmembrane region" description="Helical" evidence="6">
    <location>
        <begin position="450"/>
        <end position="468"/>
    </location>
</feature>
<evidence type="ECO:0000256" key="1">
    <source>
        <dbReference type="ARBA" id="ARBA00004141"/>
    </source>
</evidence>
<feature type="transmembrane region" description="Helical" evidence="6">
    <location>
        <begin position="415"/>
        <end position="438"/>
    </location>
</feature>
<dbReference type="InterPro" id="IPR011701">
    <property type="entry name" value="MFS"/>
</dbReference>
<feature type="transmembrane region" description="Helical" evidence="6">
    <location>
        <begin position="371"/>
        <end position="394"/>
    </location>
</feature>
<proteinExistence type="predicted"/>
<comment type="subcellular location">
    <subcellularLocation>
        <location evidence="1">Membrane</location>
        <topology evidence="1">Multi-pass membrane protein</topology>
    </subcellularLocation>
</comment>
<evidence type="ECO:0000256" key="3">
    <source>
        <dbReference type="ARBA" id="ARBA00022692"/>
    </source>
</evidence>
<dbReference type="Gene3D" id="1.20.1250.20">
    <property type="entry name" value="MFS general substrate transporter like domains"/>
    <property type="match status" value="1"/>
</dbReference>
<dbReference type="SUPFAM" id="SSF103473">
    <property type="entry name" value="MFS general substrate transporter"/>
    <property type="match status" value="1"/>
</dbReference>
<organism evidence="7">
    <name type="scientific">Rhipicephalus appendiculatus</name>
    <name type="common">Brown ear tick</name>
    <dbReference type="NCBI Taxonomy" id="34631"/>
    <lineage>
        <taxon>Eukaryota</taxon>
        <taxon>Metazoa</taxon>
        <taxon>Ecdysozoa</taxon>
        <taxon>Arthropoda</taxon>
        <taxon>Chelicerata</taxon>
        <taxon>Arachnida</taxon>
        <taxon>Acari</taxon>
        <taxon>Parasitiformes</taxon>
        <taxon>Ixodida</taxon>
        <taxon>Ixodoidea</taxon>
        <taxon>Ixodidae</taxon>
        <taxon>Rhipicephalinae</taxon>
        <taxon>Rhipicephalus</taxon>
        <taxon>Rhipicephalus</taxon>
    </lineage>
</organism>
<evidence type="ECO:0000256" key="2">
    <source>
        <dbReference type="ARBA" id="ARBA00022448"/>
    </source>
</evidence>
<feature type="transmembrane region" description="Helical" evidence="6">
    <location>
        <begin position="132"/>
        <end position="152"/>
    </location>
</feature>
<evidence type="ECO:0000256" key="4">
    <source>
        <dbReference type="ARBA" id="ARBA00022989"/>
    </source>
</evidence>
<dbReference type="AlphaFoldDB" id="A0A131YVX0"/>
<feature type="transmembrane region" description="Helical" evidence="6">
    <location>
        <begin position="158"/>
        <end position="182"/>
    </location>
</feature>
<dbReference type="InterPro" id="IPR050930">
    <property type="entry name" value="MFS_Vesicular_Transporter"/>
</dbReference>
<keyword evidence="2" id="KW-0813">Transport</keyword>
<dbReference type="PANTHER" id="PTHR23506">
    <property type="entry name" value="GH10249P"/>
    <property type="match status" value="1"/>
</dbReference>
<feature type="transmembrane region" description="Helical" evidence="6">
    <location>
        <begin position="100"/>
        <end position="120"/>
    </location>
</feature>
<evidence type="ECO:0000256" key="5">
    <source>
        <dbReference type="ARBA" id="ARBA00023136"/>
    </source>
</evidence>
<evidence type="ECO:0000313" key="7">
    <source>
        <dbReference type="EMBL" id="JAP83349.1"/>
    </source>
</evidence>
<name>A0A131YVX0_RHIAP</name>